<dbReference type="NCBIfam" id="TIGR01097">
    <property type="entry name" value="PhnE"/>
    <property type="match status" value="1"/>
</dbReference>
<name>A0A1H9C0A3_9RHOB</name>
<dbReference type="EMBL" id="FOEP01000003">
    <property type="protein sequence ID" value="SEP94676.1"/>
    <property type="molecule type" value="Genomic_DNA"/>
</dbReference>
<keyword evidence="3" id="KW-1003">Cell membrane</keyword>
<feature type="domain" description="ABC transmembrane type-1" evidence="8">
    <location>
        <begin position="90"/>
        <end position="275"/>
    </location>
</feature>
<dbReference type="STRING" id="657014.SAMN04488092_10378"/>
<evidence type="ECO:0000256" key="5">
    <source>
        <dbReference type="ARBA" id="ARBA00022989"/>
    </source>
</evidence>
<feature type="transmembrane region" description="Helical" evidence="7">
    <location>
        <begin position="26"/>
        <end position="46"/>
    </location>
</feature>
<evidence type="ECO:0000256" key="2">
    <source>
        <dbReference type="ARBA" id="ARBA00022448"/>
    </source>
</evidence>
<feature type="transmembrane region" description="Helical" evidence="7">
    <location>
        <begin position="141"/>
        <end position="165"/>
    </location>
</feature>
<dbReference type="InterPro" id="IPR035906">
    <property type="entry name" value="MetI-like_sf"/>
</dbReference>
<proteinExistence type="inferred from homology"/>
<evidence type="ECO:0000256" key="7">
    <source>
        <dbReference type="RuleBase" id="RU363032"/>
    </source>
</evidence>
<dbReference type="Proteomes" id="UP000198634">
    <property type="component" value="Unassembled WGS sequence"/>
</dbReference>
<keyword evidence="4 7" id="KW-0812">Transmembrane</keyword>
<evidence type="ECO:0000259" key="8">
    <source>
        <dbReference type="PROSITE" id="PS50928"/>
    </source>
</evidence>
<dbReference type="PANTHER" id="PTHR30043">
    <property type="entry name" value="PHOSPHONATES TRANSPORT SYSTEM PERMEASE PROTEIN"/>
    <property type="match status" value="1"/>
</dbReference>
<dbReference type="Gene3D" id="1.10.3720.10">
    <property type="entry name" value="MetI-like"/>
    <property type="match status" value="1"/>
</dbReference>
<dbReference type="RefSeq" id="WP_090268807.1">
    <property type="nucleotide sequence ID" value="NZ_FOEP01000003.1"/>
</dbReference>
<dbReference type="SUPFAM" id="SSF161098">
    <property type="entry name" value="MetI-like"/>
    <property type="match status" value="1"/>
</dbReference>
<keyword evidence="10" id="KW-1185">Reference proteome</keyword>
<dbReference type="CDD" id="cd06261">
    <property type="entry name" value="TM_PBP2"/>
    <property type="match status" value="1"/>
</dbReference>
<feature type="transmembrane region" description="Helical" evidence="7">
    <location>
        <begin position="257"/>
        <end position="278"/>
    </location>
</feature>
<evidence type="ECO:0000256" key="3">
    <source>
        <dbReference type="ARBA" id="ARBA00022475"/>
    </source>
</evidence>
<dbReference type="OrthoDB" id="9808005at2"/>
<dbReference type="GO" id="GO:0015416">
    <property type="term" value="F:ABC-type phosphonate transporter activity"/>
    <property type="evidence" value="ECO:0007669"/>
    <property type="project" value="InterPro"/>
</dbReference>
<feature type="transmembrane region" description="Helical" evidence="7">
    <location>
        <begin position="96"/>
        <end position="120"/>
    </location>
</feature>
<dbReference type="AlphaFoldDB" id="A0A1H9C0A3"/>
<dbReference type="InterPro" id="IPR005769">
    <property type="entry name" value="PhnE/PtxC"/>
</dbReference>
<keyword evidence="6 7" id="KW-0472">Membrane</keyword>
<comment type="subcellular location">
    <subcellularLocation>
        <location evidence="1 7">Cell membrane</location>
        <topology evidence="1 7">Multi-pass membrane protein</topology>
    </subcellularLocation>
</comment>
<dbReference type="PANTHER" id="PTHR30043:SF1">
    <property type="entry name" value="ABC TRANSPORT SYSTEM PERMEASE PROTEIN P69"/>
    <property type="match status" value="1"/>
</dbReference>
<sequence length="292" mass="31493">MAELSVHSPTSDIRADYMDLTRRKRVYNGVLLAIFVALMVAGFITADDRNAGGFWDGLHRLFDFPAEVLGEASEKLSELPAHFVTFFPSLIETVNIAGAATLLGALCAIVLSMLSTRGLARWPRMIPVFRRAMDIMRALPEIVVALVLIFVLGGGPVPAMIAIALHTSGALGKMFSEVNENASLKPVEGLQSVGASWSQRMILGVMPQVAPNYLSYALLRFEINIRASAILGFVGAGGIGYDLKNAMSWGQGQYDEAAAIFLLLFGTIVVVDQISSALRNRLTHGARLEATL</sequence>
<reference evidence="9 10" key="1">
    <citation type="submission" date="2016-10" db="EMBL/GenBank/DDBJ databases">
        <authorList>
            <person name="de Groot N.N."/>
        </authorList>
    </citation>
    <scope>NUCLEOTIDE SEQUENCE [LARGE SCALE GENOMIC DNA]</scope>
    <source>
        <strain evidence="9 10">DSM 22007</strain>
    </source>
</reference>
<evidence type="ECO:0000256" key="6">
    <source>
        <dbReference type="ARBA" id="ARBA00023136"/>
    </source>
</evidence>
<evidence type="ECO:0000256" key="4">
    <source>
        <dbReference type="ARBA" id="ARBA00022692"/>
    </source>
</evidence>
<evidence type="ECO:0000256" key="1">
    <source>
        <dbReference type="ARBA" id="ARBA00004651"/>
    </source>
</evidence>
<protein>
    <submittedName>
        <fullName evidence="9">Phosphonate transport system permease protein</fullName>
    </submittedName>
</protein>
<keyword evidence="2 7" id="KW-0813">Transport</keyword>
<comment type="similarity">
    <text evidence="7">Belongs to the binding-protein-dependent transport system permease family.</text>
</comment>
<keyword evidence="5 7" id="KW-1133">Transmembrane helix</keyword>
<evidence type="ECO:0000313" key="9">
    <source>
        <dbReference type="EMBL" id="SEP94676.1"/>
    </source>
</evidence>
<dbReference type="Pfam" id="PF00528">
    <property type="entry name" value="BPD_transp_1"/>
    <property type="match status" value="1"/>
</dbReference>
<accession>A0A1H9C0A3</accession>
<dbReference type="GO" id="GO:0005886">
    <property type="term" value="C:plasma membrane"/>
    <property type="evidence" value="ECO:0007669"/>
    <property type="project" value="UniProtKB-SubCell"/>
</dbReference>
<dbReference type="PROSITE" id="PS50928">
    <property type="entry name" value="ABC_TM1"/>
    <property type="match status" value="1"/>
</dbReference>
<organism evidence="9 10">
    <name type="scientific">Thalassovita taeanensis</name>
    <dbReference type="NCBI Taxonomy" id="657014"/>
    <lineage>
        <taxon>Bacteria</taxon>
        <taxon>Pseudomonadati</taxon>
        <taxon>Pseudomonadota</taxon>
        <taxon>Alphaproteobacteria</taxon>
        <taxon>Rhodobacterales</taxon>
        <taxon>Roseobacteraceae</taxon>
        <taxon>Thalassovita</taxon>
    </lineage>
</organism>
<evidence type="ECO:0000313" key="10">
    <source>
        <dbReference type="Proteomes" id="UP000198634"/>
    </source>
</evidence>
<gene>
    <name evidence="9" type="ORF">SAMN04488092_10378</name>
</gene>
<dbReference type="InterPro" id="IPR000515">
    <property type="entry name" value="MetI-like"/>
</dbReference>